<reference evidence="1" key="1">
    <citation type="submission" date="2021-09" db="EMBL/GenBank/DDBJ databases">
        <title>Fulvivirga sp. isolated from coastal sediment.</title>
        <authorList>
            <person name="Yu H."/>
        </authorList>
    </citation>
    <scope>NUCLEOTIDE SEQUENCE</scope>
    <source>
        <strain evidence="1">1062</strain>
    </source>
</reference>
<comment type="caution">
    <text evidence="1">The sequence shown here is derived from an EMBL/GenBank/DDBJ whole genome shotgun (WGS) entry which is preliminary data.</text>
</comment>
<dbReference type="Proteomes" id="UP001139409">
    <property type="component" value="Unassembled WGS sequence"/>
</dbReference>
<evidence type="ECO:0000313" key="1">
    <source>
        <dbReference type="EMBL" id="MCA6078520.1"/>
    </source>
</evidence>
<dbReference type="AlphaFoldDB" id="A0A9X1HW78"/>
<name>A0A9X1HW78_9BACT</name>
<proteinExistence type="predicted"/>
<sequence length="129" mass="15116">MIKKDLSLERSWQKLLDALKTMIGKRPGDLNSVLFLIGVQELGKGKHHFSKEQKQDLMHIAICRILSASGFYELEGLDEEGWPHWKLVKPLPHFDLLEQEKLLKLHVIDYFKEEYGIQVDAEDDRNKEF</sequence>
<accession>A0A9X1HW78</accession>
<protein>
    <submittedName>
        <fullName evidence="1">Uncharacterized protein</fullName>
    </submittedName>
</protein>
<gene>
    <name evidence="1" type="ORF">LDX50_26840</name>
</gene>
<keyword evidence="2" id="KW-1185">Reference proteome</keyword>
<organism evidence="1 2">
    <name type="scientific">Fulvivirga sedimenti</name>
    <dbReference type="NCBI Taxonomy" id="2879465"/>
    <lineage>
        <taxon>Bacteria</taxon>
        <taxon>Pseudomonadati</taxon>
        <taxon>Bacteroidota</taxon>
        <taxon>Cytophagia</taxon>
        <taxon>Cytophagales</taxon>
        <taxon>Fulvivirgaceae</taxon>
        <taxon>Fulvivirga</taxon>
    </lineage>
</organism>
<dbReference type="RefSeq" id="WP_225699378.1">
    <property type="nucleotide sequence ID" value="NZ_JAIXNE010000006.1"/>
</dbReference>
<evidence type="ECO:0000313" key="2">
    <source>
        <dbReference type="Proteomes" id="UP001139409"/>
    </source>
</evidence>
<dbReference type="EMBL" id="JAIXNE010000006">
    <property type="protein sequence ID" value="MCA6078520.1"/>
    <property type="molecule type" value="Genomic_DNA"/>
</dbReference>